<proteinExistence type="predicted"/>
<comment type="caution">
    <text evidence="2">The sequence shown here is derived from an EMBL/GenBank/DDBJ whole genome shotgun (WGS) entry which is preliminary data.</text>
</comment>
<name>R8MDY1_BACCX</name>
<evidence type="ECO:0000313" key="3">
    <source>
        <dbReference type="Proteomes" id="UP000014020"/>
    </source>
</evidence>
<evidence type="ECO:0000259" key="1">
    <source>
        <dbReference type="PROSITE" id="PS50126"/>
    </source>
</evidence>
<reference evidence="3" key="1">
    <citation type="submission" date="2012-12" db="EMBL/GenBank/DDBJ databases">
        <title>The genome sequence of Bacillus cereus VD146.</title>
        <authorList>
            <consortium name="The Broad Institute Genome Sequencing Platform"/>
            <consortium name="The Broad Institute Genome Sequencing Center for Infectious Disease"/>
            <person name="Feldgarden M."/>
            <person name="Van der Auwera G.A."/>
            <person name="Mahillon J."/>
            <person name="Duprez V."/>
            <person name="Timmery S."/>
            <person name="Mattelet C."/>
            <person name="Dierick K."/>
            <person name="Sun M."/>
            <person name="Yu Z."/>
            <person name="Zhu L."/>
            <person name="Hu X."/>
            <person name="Shank E.B."/>
            <person name="Swiecicka I."/>
            <person name="Hansen B.M."/>
            <person name="Andrup L."/>
            <person name="Walker B."/>
            <person name="Young S.K."/>
            <person name="Zeng Q."/>
            <person name="Gargeya S."/>
            <person name="Fitzgerald M."/>
            <person name="Haas B."/>
            <person name="Abouelleil A."/>
            <person name="Alvarado L."/>
            <person name="Arachchi H.M."/>
            <person name="Berlin A.M."/>
            <person name="Chapman S.B."/>
            <person name="Dewar J."/>
            <person name="Goldberg J."/>
            <person name="Griggs A."/>
            <person name="Gujja S."/>
            <person name="Hansen M."/>
            <person name="Howarth C."/>
            <person name="Imamovic A."/>
            <person name="Larimer J."/>
            <person name="McCowan C."/>
            <person name="Murphy C."/>
            <person name="Neiman D."/>
            <person name="Pearson M."/>
            <person name="Priest M."/>
            <person name="Roberts A."/>
            <person name="Saif S."/>
            <person name="Shea T."/>
            <person name="Sisk P."/>
            <person name="Sykes S."/>
            <person name="Wortman J."/>
            <person name="Nusbaum C."/>
            <person name="Birren B."/>
        </authorList>
    </citation>
    <scope>NUCLEOTIDE SEQUENCE [LARGE SCALE GENOMIC DNA]</scope>
    <source>
        <strain evidence="3">VD146</strain>
    </source>
</reference>
<dbReference type="InterPro" id="IPR003029">
    <property type="entry name" value="S1_domain"/>
</dbReference>
<evidence type="ECO:0000313" key="2">
    <source>
        <dbReference type="EMBL" id="EOP32336.1"/>
    </source>
</evidence>
<dbReference type="AlphaFoldDB" id="R8MDY1"/>
<dbReference type="SMART" id="SM00316">
    <property type="entry name" value="S1"/>
    <property type="match status" value="1"/>
</dbReference>
<dbReference type="GO" id="GO:0003676">
    <property type="term" value="F:nucleic acid binding"/>
    <property type="evidence" value="ECO:0007669"/>
    <property type="project" value="InterPro"/>
</dbReference>
<dbReference type="PROSITE" id="PS50126">
    <property type="entry name" value="S1"/>
    <property type="match status" value="1"/>
</dbReference>
<dbReference type="SUPFAM" id="SSF50249">
    <property type="entry name" value="Nucleic acid-binding proteins"/>
    <property type="match status" value="1"/>
</dbReference>
<dbReference type="InterPro" id="IPR012340">
    <property type="entry name" value="NA-bd_OB-fold"/>
</dbReference>
<dbReference type="PATRIC" id="fig|1053236.3.peg.6235"/>
<dbReference type="Gene3D" id="2.40.50.140">
    <property type="entry name" value="Nucleic acid-binding proteins"/>
    <property type="match status" value="1"/>
</dbReference>
<dbReference type="RefSeq" id="WP_016121320.1">
    <property type="nucleotide sequence ID" value="NZ_KB976684.1"/>
</dbReference>
<dbReference type="EMBL" id="AHFE01000075">
    <property type="protein sequence ID" value="EOP32336.1"/>
    <property type="molecule type" value="Genomic_DNA"/>
</dbReference>
<sequence>MTSEAISLTDQNTKKHPQDTVFQHNNWEKIYTQNSLVTAKITNIQPYGVFLEIQDQYKGSGLLHIKRIQNAFISDLNAYFKIGDILENVELEEVTADRLSFTTVHLDLEKKINSTDINTKDIETVKQLLMDKVGILSPDAEKQIDRSINEHGLVPYVMAMSKVLDDFNVDVSMILAKEIEENIRGCL</sequence>
<dbReference type="Proteomes" id="UP000014020">
    <property type="component" value="Unassembled WGS sequence"/>
</dbReference>
<accession>R8MDY1</accession>
<feature type="domain" description="S1 motif" evidence="1">
    <location>
        <begin position="34"/>
        <end position="87"/>
    </location>
</feature>
<gene>
    <name evidence="2" type="ORF">IK1_05872</name>
</gene>
<dbReference type="HOGENOM" id="CLU_1458486_0_0_9"/>
<protein>
    <recommendedName>
        <fullName evidence="1">S1 motif domain-containing protein</fullName>
    </recommendedName>
</protein>
<dbReference type="Pfam" id="PF00575">
    <property type="entry name" value="S1"/>
    <property type="match status" value="1"/>
</dbReference>
<organism evidence="2 3">
    <name type="scientific">Bacillus cereus (strain VD146)</name>
    <dbReference type="NCBI Taxonomy" id="1053236"/>
    <lineage>
        <taxon>Bacteria</taxon>
        <taxon>Bacillati</taxon>
        <taxon>Bacillota</taxon>
        <taxon>Bacilli</taxon>
        <taxon>Bacillales</taxon>
        <taxon>Bacillaceae</taxon>
        <taxon>Bacillus</taxon>
        <taxon>Bacillus cereus group</taxon>
    </lineage>
</organism>